<evidence type="ECO:0000313" key="3">
    <source>
        <dbReference type="Proteomes" id="UP000001350"/>
    </source>
</evidence>
<sequence length="118" mass="13081">MNNFLKVTFLFPLMKKLIVATLIIVLVLLGISFYLHSINHSAKVIVTKFPYTVTSNMSSIQTNNSVIPFLGPMLAGNITETSYIPPPSYANLWPETLAVSVTLLALAIFLFIRPRLSP</sequence>
<dbReference type="KEGG" id="sia:M1425_0490"/>
<gene>
    <name evidence="2" type="ordered locus">M1425_0490</name>
</gene>
<proteinExistence type="predicted"/>
<keyword evidence="1" id="KW-0812">Transmembrane</keyword>
<name>C3MUY1_SACI4</name>
<feature type="transmembrane region" description="Helical" evidence="1">
    <location>
        <begin position="92"/>
        <end position="112"/>
    </location>
</feature>
<keyword evidence="1" id="KW-1133">Transmembrane helix</keyword>
<organism evidence="2 3">
    <name type="scientific">Saccharolobus islandicus (strain M.14.25 / Kamchatka #1)</name>
    <name type="common">Sulfolobus islandicus</name>
    <dbReference type="NCBI Taxonomy" id="427317"/>
    <lineage>
        <taxon>Archaea</taxon>
        <taxon>Thermoproteota</taxon>
        <taxon>Thermoprotei</taxon>
        <taxon>Sulfolobales</taxon>
        <taxon>Sulfolobaceae</taxon>
        <taxon>Saccharolobus</taxon>
    </lineage>
</organism>
<keyword evidence="1" id="KW-0472">Membrane</keyword>
<dbReference type="AlphaFoldDB" id="C3MUY1"/>
<evidence type="ECO:0000256" key="1">
    <source>
        <dbReference type="SAM" id="Phobius"/>
    </source>
</evidence>
<protein>
    <submittedName>
        <fullName evidence="2">Uncharacterized protein</fullName>
    </submittedName>
</protein>
<accession>C3MUY1</accession>
<feature type="transmembrane region" description="Helical" evidence="1">
    <location>
        <begin position="17"/>
        <end position="35"/>
    </location>
</feature>
<dbReference type="HOGENOM" id="CLU_2103615_0_0_2"/>
<reference evidence="2 3" key="1">
    <citation type="journal article" date="2009" name="Proc. Natl. Acad. Sci. U.S.A.">
        <title>Biogeography of the Sulfolobus islandicus pan-genome.</title>
        <authorList>
            <person name="Reno M.L."/>
            <person name="Held N.L."/>
            <person name="Fields C.J."/>
            <person name="Burke P.V."/>
            <person name="Whitaker R.J."/>
        </authorList>
    </citation>
    <scope>NUCLEOTIDE SEQUENCE [LARGE SCALE GENOMIC DNA]</scope>
    <source>
        <strain evidence="3">M.14.25 / Kamchatka #1</strain>
    </source>
</reference>
<evidence type="ECO:0000313" key="2">
    <source>
        <dbReference type="EMBL" id="ACP37344.1"/>
    </source>
</evidence>
<dbReference type="Proteomes" id="UP000001350">
    <property type="component" value="Chromosome"/>
</dbReference>
<dbReference type="EMBL" id="CP001400">
    <property type="protein sequence ID" value="ACP37344.1"/>
    <property type="molecule type" value="Genomic_DNA"/>
</dbReference>